<protein>
    <submittedName>
        <fullName evidence="2">Phage protein Rz</fullName>
    </submittedName>
</protein>
<evidence type="ECO:0000256" key="1">
    <source>
        <dbReference type="SAM" id="Phobius"/>
    </source>
</evidence>
<organism evidence="2 3">
    <name type="scientific">Burkholderia thailandensis</name>
    <dbReference type="NCBI Taxonomy" id="57975"/>
    <lineage>
        <taxon>Bacteria</taxon>
        <taxon>Pseudomonadati</taxon>
        <taxon>Pseudomonadota</taxon>
        <taxon>Betaproteobacteria</taxon>
        <taxon>Burkholderiales</taxon>
        <taxon>Burkholderiaceae</taxon>
        <taxon>Burkholderia</taxon>
        <taxon>pseudomallei group</taxon>
    </lineage>
</organism>
<comment type="caution">
    <text evidence="2">The sequence shown here is derived from an EMBL/GenBank/DDBJ whole genome shotgun (WGS) entry which is preliminary data.</text>
</comment>
<feature type="transmembrane region" description="Helical" evidence="1">
    <location>
        <begin position="12"/>
        <end position="32"/>
    </location>
</feature>
<evidence type="ECO:0000313" key="3">
    <source>
        <dbReference type="Proteomes" id="UP001272137"/>
    </source>
</evidence>
<name>A0AAW9CSJ7_BURTH</name>
<dbReference type="EMBL" id="QXCT01000001">
    <property type="protein sequence ID" value="MDW9253680.1"/>
    <property type="molecule type" value="Genomic_DNA"/>
</dbReference>
<evidence type="ECO:0000313" key="2">
    <source>
        <dbReference type="EMBL" id="MDW9253680.1"/>
    </source>
</evidence>
<accession>A0AAW9CSJ7</accession>
<keyword evidence="1" id="KW-1133">Transmembrane helix</keyword>
<dbReference type="Proteomes" id="UP001272137">
    <property type="component" value="Unassembled WGS sequence"/>
</dbReference>
<dbReference type="KEGG" id="btha:DR62_5556"/>
<reference evidence="2" key="1">
    <citation type="submission" date="2018-08" db="EMBL/GenBank/DDBJ databases">
        <title>Identification of Burkholderia cepacia strains that express a Burkholderia pseudomallei-like capsular polysaccharide.</title>
        <authorList>
            <person name="Burtnick M.N."/>
            <person name="Vongsouvath M."/>
            <person name="Newton P."/>
            <person name="Wuthiekanun V."/>
            <person name="Limmathurotsakul D."/>
            <person name="Brett P.J."/>
            <person name="Chantratita N."/>
            <person name="Dance D.A."/>
        </authorList>
    </citation>
    <scope>NUCLEOTIDE SEQUENCE</scope>
    <source>
        <strain evidence="2">SBXCC001</strain>
    </source>
</reference>
<keyword evidence="1" id="KW-0812">Transmembrane</keyword>
<dbReference type="AlphaFoldDB" id="A0AAW9CSJ7"/>
<gene>
    <name evidence="2" type="ORF">C7S16_6462</name>
</gene>
<proteinExistence type="predicted"/>
<keyword evidence="1" id="KW-0472">Membrane</keyword>
<sequence length="200" mass="20854">MSGPLPFARGPLGALVIASAASALVAGAAGYVKGQRAGAHAADAKLAAVERRHADALRDAVENARAQERAQTLRANRLAAALFTEKARHALDADALKRRIAHVTSQYRPTPDARPEALPRCVFTGGFVGVWNAAAGIDAARLSEADRAAGAAAPAGPDDDIDSGVREDDVLANHVDNARRSRDIEAQLNALIDWIEGSGQ</sequence>